<gene>
    <name evidence="2" type="ORF">B0H16DRAFT_1467448</name>
</gene>
<sequence length="413" mass="44696">MAPTGLLDNAELAVSCLERLRPSCSRVTQDTARCCLAAIGTLVSNPSPASRSALDAFIPAFMGSSSMLHNTPSPFLGLPASSASLASRSASNALIWAFMGSWRTSFNAPLPSFSFPASSPSSASHSGSHPYLYWIVYGAIRSPLTAFLDGDIGCSGPQLGGVAASRSEQSVEEQKISFDKAVAPHVEALKAQWPENEAGKRIYTDEKGYQWELTPIRLNIWGSHLARGTATLEKAPLSVQFDIKNRIKTQPVAVPAPAGQQGMLAPAPASSTSADKLMELFAMSMMMQQQQMQQMQQPHFHSAQYPAQPAPFVPLAPAPHLAPHDPNPIPSLPSSPAKQNHRDVSLDEFCTYYGIPQHSHGLEKLGYEPGDKGIIKLEREDWNGVAAFGKLTWDKVLTKHHQFLKDAQAGLWM</sequence>
<protein>
    <submittedName>
        <fullName evidence="2">Uncharacterized protein</fullName>
    </submittedName>
</protein>
<organism evidence="2 3">
    <name type="scientific">Mycena metata</name>
    <dbReference type="NCBI Taxonomy" id="1033252"/>
    <lineage>
        <taxon>Eukaryota</taxon>
        <taxon>Fungi</taxon>
        <taxon>Dikarya</taxon>
        <taxon>Basidiomycota</taxon>
        <taxon>Agaricomycotina</taxon>
        <taxon>Agaricomycetes</taxon>
        <taxon>Agaricomycetidae</taxon>
        <taxon>Agaricales</taxon>
        <taxon>Marasmiineae</taxon>
        <taxon>Mycenaceae</taxon>
        <taxon>Mycena</taxon>
    </lineage>
</organism>
<feature type="region of interest" description="Disordered" evidence="1">
    <location>
        <begin position="319"/>
        <end position="340"/>
    </location>
</feature>
<proteinExistence type="predicted"/>
<reference evidence="2" key="1">
    <citation type="submission" date="2023-03" db="EMBL/GenBank/DDBJ databases">
        <title>Massive genome expansion in bonnet fungi (Mycena s.s.) driven by repeated elements and novel gene families across ecological guilds.</title>
        <authorList>
            <consortium name="Lawrence Berkeley National Laboratory"/>
            <person name="Harder C.B."/>
            <person name="Miyauchi S."/>
            <person name="Viragh M."/>
            <person name="Kuo A."/>
            <person name="Thoen E."/>
            <person name="Andreopoulos B."/>
            <person name="Lu D."/>
            <person name="Skrede I."/>
            <person name="Drula E."/>
            <person name="Henrissat B."/>
            <person name="Morin E."/>
            <person name="Kohler A."/>
            <person name="Barry K."/>
            <person name="LaButti K."/>
            <person name="Morin E."/>
            <person name="Salamov A."/>
            <person name="Lipzen A."/>
            <person name="Mereny Z."/>
            <person name="Hegedus B."/>
            <person name="Baldrian P."/>
            <person name="Stursova M."/>
            <person name="Weitz H."/>
            <person name="Taylor A."/>
            <person name="Grigoriev I.V."/>
            <person name="Nagy L.G."/>
            <person name="Martin F."/>
            <person name="Kauserud H."/>
        </authorList>
    </citation>
    <scope>NUCLEOTIDE SEQUENCE</scope>
    <source>
        <strain evidence="2">CBHHK182m</strain>
    </source>
</reference>
<dbReference type="EMBL" id="JARKIB010000131">
    <property type="protein sequence ID" value="KAJ7734593.1"/>
    <property type="molecule type" value="Genomic_DNA"/>
</dbReference>
<accession>A0AAD7MVX0</accession>
<dbReference type="AlphaFoldDB" id="A0AAD7MVX0"/>
<evidence type="ECO:0000313" key="2">
    <source>
        <dbReference type="EMBL" id="KAJ7734593.1"/>
    </source>
</evidence>
<name>A0AAD7MVX0_9AGAR</name>
<evidence type="ECO:0000256" key="1">
    <source>
        <dbReference type="SAM" id="MobiDB-lite"/>
    </source>
</evidence>
<keyword evidence="3" id="KW-1185">Reference proteome</keyword>
<evidence type="ECO:0000313" key="3">
    <source>
        <dbReference type="Proteomes" id="UP001215598"/>
    </source>
</evidence>
<comment type="caution">
    <text evidence="2">The sequence shown here is derived from an EMBL/GenBank/DDBJ whole genome shotgun (WGS) entry which is preliminary data.</text>
</comment>
<dbReference type="Proteomes" id="UP001215598">
    <property type="component" value="Unassembled WGS sequence"/>
</dbReference>